<dbReference type="Gene3D" id="1.10.10.60">
    <property type="entry name" value="Homeodomain-like"/>
    <property type="match status" value="1"/>
</dbReference>
<accession>A0ABV7FKW3</accession>
<dbReference type="PROSITE" id="PS00041">
    <property type="entry name" value="HTH_ARAC_FAMILY_1"/>
    <property type="match status" value="1"/>
</dbReference>
<dbReference type="PROSITE" id="PS01124">
    <property type="entry name" value="HTH_ARAC_FAMILY_2"/>
    <property type="match status" value="1"/>
</dbReference>
<dbReference type="Pfam" id="PF01965">
    <property type="entry name" value="DJ-1_PfpI"/>
    <property type="match status" value="1"/>
</dbReference>
<dbReference type="Gene3D" id="3.40.50.880">
    <property type="match status" value="1"/>
</dbReference>
<reference evidence="6" key="1">
    <citation type="journal article" date="2019" name="Int. J. Syst. Evol. Microbiol.">
        <title>The Global Catalogue of Microorganisms (GCM) 10K type strain sequencing project: providing services to taxonomists for standard genome sequencing and annotation.</title>
        <authorList>
            <consortium name="The Broad Institute Genomics Platform"/>
            <consortium name="The Broad Institute Genome Sequencing Center for Infectious Disease"/>
            <person name="Wu L."/>
            <person name="Ma J."/>
        </authorList>
    </citation>
    <scope>NUCLEOTIDE SEQUENCE [LARGE SCALE GENOMIC DNA]</scope>
    <source>
        <strain evidence="6">KCTC 52473</strain>
    </source>
</reference>
<dbReference type="InterPro" id="IPR009057">
    <property type="entry name" value="Homeodomain-like_sf"/>
</dbReference>
<dbReference type="SUPFAM" id="SSF46689">
    <property type="entry name" value="Homeodomain-like"/>
    <property type="match status" value="2"/>
</dbReference>
<evidence type="ECO:0000313" key="6">
    <source>
        <dbReference type="Proteomes" id="UP001595478"/>
    </source>
</evidence>
<dbReference type="SUPFAM" id="SSF52317">
    <property type="entry name" value="Class I glutamine amidotransferase-like"/>
    <property type="match status" value="1"/>
</dbReference>
<dbReference type="SMART" id="SM00342">
    <property type="entry name" value="HTH_ARAC"/>
    <property type="match status" value="1"/>
</dbReference>
<evidence type="ECO:0000259" key="4">
    <source>
        <dbReference type="PROSITE" id="PS01124"/>
    </source>
</evidence>
<proteinExistence type="predicted"/>
<name>A0ABV7FKW3_9ALTE</name>
<comment type="caution">
    <text evidence="5">The sequence shown here is derived from an EMBL/GenBank/DDBJ whole genome shotgun (WGS) entry which is preliminary data.</text>
</comment>
<dbReference type="Pfam" id="PF12833">
    <property type="entry name" value="HTH_18"/>
    <property type="match status" value="1"/>
</dbReference>
<dbReference type="CDD" id="cd03137">
    <property type="entry name" value="GATase1_AraC_1"/>
    <property type="match status" value="1"/>
</dbReference>
<keyword evidence="1" id="KW-0805">Transcription regulation</keyword>
<evidence type="ECO:0000256" key="1">
    <source>
        <dbReference type="ARBA" id="ARBA00023015"/>
    </source>
</evidence>
<keyword evidence="3" id="KW-0804">Transcription</keyword>
<dbReference type="RefSeq" id="WP_376918183.1">
    <property type="nucleotide sequence ID" value="NZ_JBHRSW010000004.1"/>
</dbReference>
<organism evidence="5 6">
    <name type="scientific">Agaribacter flavus</name>
    <dbReference type="NCBI Taxonomy" id="1902781"/>
    <lineage>
        <taxon>Bacteria</taxon>
        <taxon>Pseudomonadati</taxon>
        <taxon>Pseudomonadota</taxon>
        <taxon>Gammaproteobacteria</taxon>
        <taxon>Alteromonadales</taxon>
        <taxon>Alteromonadaceae</taxon>
        <taxon>Agaribacter</taxon>
    </lineage>
</organism>
<dbReference type="PANTHER" id="PTHR43130">
    <property type="entry name" value="ARAC-FAMILY TRANSCRIPTIONAL REGULATOR"/>
    <property type="match status" value="1"/>
</dbReference>
<protein>
    <submittedName>
        <fullName evidence="5">GlxA family transcriptional regulator</fullName>
    </submittedName>
</protein>
<evidence type="ECO:0000256" key="3">
    <source>
        <dbReference type="ARBA" id="ARBA00023163"/>
    </source>
</evidence>
<sequence length="312" mass="34940">MTKRIVFFIADGFQPLDLFGPLDTFVETNTFLHDAYTCVIASFTAGEIKSSAGHRVMADISISELSELDYFVVCGGSGTRTLKLTTEQTLILTQVCDKAEKIISICTGAFILAQVFCNEQRRLTTHWRHCHSLASQHKHISVETEPLFINDSNVWSSAGILSGVDLALELIKQDYGNTVASAVSKELVVYLQRKGNQQQFSDLLQLQSAQNIRLTPLLDWVLNNIEQKISVEDLATQACMSSRQLTRMFNKHLKISPAAFIAKVKLHRAKDMLSEGSHSLNAIARRVGFTNYESFRRAFERQFGLSPSHYSS</sequence>
<dbReference type="InterPro" id="IPR029062">
    <property type="entry name" value="Class_I_gatase-like"/>
</dbReference>
<keyword evidence="6" id="KW-1185">Reference proteome</keyword>
<keyword evidence="2" id="KW-0238">DNA-binding</keyword>
<dbReference type="InterPro" id="IPR002818">
    <property type="entry name" value="DJ-1/PfpI"/>
</dbReference>
<feature type="domain" description="HTH araC/xylS-type" evidence="4">
    <location>
        <begin position="215"/>
        <end position="312"/>
    </location>
</feature>
<dbReference type="Proteomes" id="UP001595478">
    <property type="component" value="Unassembled WGS sequence"/>
</dbReference>
<dbReference type="PRINTS" id="PR00032">
    <property type="entry name" value="HTHARAC"/>
</dbReference>
<dbReference type="EMBL" id="JBHRSW010000004">
    <property type="protein sequence ID" value="MFC3120039.1"/>
    <property type="molecule type" value="Genomic_DNA"/>
</dbReference>
<evidence type="ECO:0000256" key="2">
    <source>
        <dbReference type="ARBA" id="ARBA00023125"/>
    </source>
</evidence>
<dbReference type="InterPro" id="IPR020449">
    <property type="entry name" value="Tscrpt_reg_AraC-type_HTH"/>
</dbReference>
<dbReference type="InterPro" id="IPR052158">
    <property type="entry name" value="INH-QAR"/>
</dbReference>
<dbReference type="PANTHER" id="PTHR43130:SF3">
    <property type="entry name" value="HTH-TYPE TRANSCRIPTIONAL REGULATOR RV1931C"/>
    <property type="match status" value="1"/>
</dbReference>
<evidence type="ECO:0000313" key="5">
    <source>
        <dbReference type="EMBL" id="MFC3120039.1"/>
    </source>
</evidence>
<gene>
    <name evidence="5" type="ORF">ACFOHL_00225</name>
</gene>
<dbReference type="InterPro" id="IPR018062">
    <property type="entry name" value="HTH_AraC-typ_CS"/>
</dbReference>
<dbReference type="InterPro" id="IPR018060">
    <property type="entry name" value="HTH_AraC"/>
</dbReference>